<dbReference type="SUPFAM" id="SSF64518">
    <property type="entry name" value="Phase 1 flagellin"/>
    <property type="match status" value="1"/>
</dbReference>
<sequence length="77" mass="8713">MERIINVQTKIGGRINSIESQISDNDAKEFFLTSVRSDIEDLDFAEAISNFTFQTTALQVAQQTFVRVQGLNLFDLI</sequence>
<dbReference type="Gene3D" id="1.20.1330.10">
    <property type="entry name" value="f41 fragment of flagellin, N-terminal domain"/>
    <property type="match status" value="1"/>
</dbReference>
<organism evidence="3">
    <name type="scientific">hydrothermal vent metagenome</name>
    <dbReference type="NCBI Taxonomy" id="652676"/>
    <lineage>
        <taxon>unclassified sequences</taxon>
        <taxon>metagenomes</taxon>
        <taxon>ecological metagenomes</taxon>
    </lineage>
</organism>
<evidence type="ECO:0000256" key="1">
    <source>
        <dbReference type="ARBA" id="ARBA00023143"/>
    </source>
</evidence>
<dbReference type="GO" id="GO:0005198">
    <property type="term" value="F:structural molecule activity"/>
    <property type="evidence" value="ECO:0007669"/>
    <property type="project" value="InterPro"/>
</dbReference>
<gene>
    <name evidence="3" type="ORF">MNBD_GAMMA07-2218</name>
</gene>
<accession>A0A3B0XH63</accession>
<evidence type="ECO:0000313" key="3">
    <source>
        <dbReference type="EMBL" id="VAW55946.1"/>
    </source>
</evidence>
<name>A0A3B0XH63_9ZZZZ</name>
<proteinExistence type="predicted"/>
<dbReference type="PANTHER" id="PTHR42792:SF1">
    <property type="entry name" value="FLAGELLAR HOOK-ASSOCIATED PROTEIN 3"/>
    <property type="match status" value="1"/>
</dbReference>
<dbReference type="PANTHER" id="PTHR42792">
    <property type="entry name" value="FLAGELLIN"/>
    <property type="match status" value="1"/>
</dbReference>
<feature type="domain" description="Flagellin C-terminal" evidence="2">
    <location>
        <begin position="3"/>
        <end position="76"/>
    </location>
</feature>
<dbReference type="InterPro" id="IPR046358">
    <property type="entry name" value="Flagellin_C"/>
</dbReference>
<reference evidence="3" key="1">
    <citation type="submission" date="2018-06" db="EMBL/GenBank/DDBJ databases">
        <authorList>
            <person name="Zhirakovskaya E."/>
        </authorList>
    </citation>
    <scope>NUCLEOTIDE SEQUENCE</scope>
</reference>
<dbReference type="EMBL" id="UOFF01000147">
    <property type="protein sequence ID" value="VAW55946.1"/>
    <property type="molecule type" value="Genomic_DNA"/>
</dbReference>
<keyword evidence="1" id="KW-0975">Bacterial flagellum</keyword>
<dbReference type="InterPro" id="IPR001492">
    <property type="entry name" value="Flagellin"/>
</dbReference>
<evidence type="ECO:0000259" key="2">
    <source>
        <dbReference type="Pfam" id="PF00700"/>
    </source>
</evidence>
<dbReference type="GO" id="GO:0009288">
    <property type="term" value="C:bacterial-type flagellum"/>
    <property type="evidence" value="ECO:0007669"/>
    <property type="project" value="InterPro"/>
</dbReference>
<dbReference type="Pfam" id="PF00700">
    <property type="entry name" value="Flagellin_C"/>
    <property type="match status" value="1"/>
</dbReference>
<dbReference type="AlphaFoldDB" id="A0A3B0XH63"/>
<protein>
    <recommendedName>
        <fullName evidence="2">Flagellin C-terminal domain-containing protein</fullName>
    </recommendedName>
</protein>